<accession>B4SCP6</accession>
<proteinExistence type="predicted"/>
<dbReference type="HOGENOM" id="CLU_2059141_0_0_10"/>
<evidence type="ECO:0000313" key="1">
    <source>
        <dbReference type="EMBL" id="ACF44251.1"/>
    </source>
</evidence>
<name>B4SCP6_PELPB</name>
<dbReference type="Proteomes" id="UP000002724">
    <property type="component" value="Chromosome"/>
</dbReference>
<gene>
    <name evidence="1" type="ordered locus">Ppha_2043</name>
</gene>
<dbReference type="eggNOG" id="ENOG5033BK3">
    <property type="taxonomic scope" value="Bacteria"/>
</dbReference>
<dbReference type="EMBL" id="CP001110">
    <property type="protein sequence ID" value="ACF44251.1"/>
    <property type="molecule type" value="Genomic_DNA"/>
</dbReference>
<reference evidence="1 2" key="1">
    <citation type="submission" date="2008-06" db="EMBL/GenBank/DDBJ databases">
        <title>Complete sequence of Pelodictyon phaeoclathratiforme BU-1.</title>
        <authorList>
            <consortium name="US DOE Joint Genome Institute"/>
            <person name="Lucas S."/>
            <person name="Copeland A."/>
            <person name="Lapidus A."/>
            <person name="Glavina del Rio T."/>
            <person name="Dalin E."/>
            <person name="Tice H."/>
            <person name="Bruce D."/>
            <person name="Goodwin L."/>
            <person name="Pitluck S."/>
            <person name="Schmutz J."/>
            <person name="Larimer F."/>
            <person name="Land M."/>
            <person name="Hauser L."/>
            <person name="Kyrpides N."/>
            <person name="Mikhailova N."/>
            <person name="Liu Z."/>
            <person name="Li T."/>
            <person name="Zhao F."/>
            <person name="Overmann J."/>
            <person name="Bryant D.A."/>
            <person name="Richardson P."/>
        </authorList>
    </citation>
    <scope>NUCLEOTIDE SEQUENCE [LARGE SCALE GENOMIC DNA]</scope>
    <source>
        <strain evidence="2">DSM 5477 / BU-1</strain>
    </source>
</reference>
<dbReference type="KEGG" id="pph:Ppha_2043"/>
<evidence type="ECO:0000313" key="2">
    <source>
        <dbReference type="Proteomes" id="UP000002724"/>
    </source>
</evidence>
<dbReference type="AlphaFoldDB" id="B4SCP6"/>
<protein>
    <submittedName>
        <fullName evidence="1">Uncharacterized protein</fullName>
    </submittedName>
</protein>
<keyword evidence="2" id="KW-1185">Reference proteome</keyword>
<sequence length="119" mass="13731">MQAKSLILSSEEVDPDYRSNLQTIKELRDAFDHLMRIIVERFSDDKSALGDTSGSEYFQKNIQKSIGHVYRAAFDALDGAVMSLREKIISKKQTHLTNRRPLKCLLRLQNKFTRILTIC</sequence>
<organism evidence="1 2">
    <name type="scientific">Pelodictyon phaeoclathratiforme (strain DSM 5477 / BU-1)</name>
    <dbReference type="NCBI Taxonomy" id="324925"/>
    <lineage>
        <taxon>Bacteria</taxon>
        <taxon>Pseudomonadati</taxon>
        <taxon>Chlorobiota</taxon>
        <taxon>Chlorobiia</taxon>
        <taxon>Chlorobiales</taxon>
        <taxon>Chlorobiaceae</taxon>
        <taxon>Chlorobium/Pelodictyon group</taxon>
        <taxon>Pelodictyon</taxon>
    </lineage>
</organism>